<dbReference type="EMBL" id="CP031124">
    <property type="protein sequence ID" value="AXF86512.1"/>
    <property type="molecule type" value="Genomic_DNA"/>
</dbReference>
<reference evidence="18" key="1">
    <citation type="submission" date="2018-07" db="EMBL/GenBank/DDBJ databases">
        <authorList>
            <person name="Kim H."/>
        </authorList>
    </citation>
    <scope>NUCLEOTIDE SEQUENCE [LARGE SCALE GENOMIC DNA]</scope>
    <source>
        <strain evidence="18">F02</strain>
    </source>
</reference>
<dbReference type="Proteomes" id="UP000252182">
    <property type="component" value="Chromosome"/>
</dbReference>
<evidence type="ECO:0000256" key="8">
    <source>
        <dbReference type="ARBA" id="ARBA00022692"/>
    </source>
</evidence>
<dbReference type="PANTHER" id="PTHR14269:SF61">
    <property type="entry name" value="CDP-DIACYLGLYCEROL--SERINE O-PHOSPHATIDYLTRANSFERASE"/>
    <property type="match status" value="1"/>
</dbReference>
<dbReference type="PANTHER" id="PTHR14269">
    <property type="entry name" value="CDP-DIACYLGLYCEROL--GLYCEROL-3-PHOSPHATE 3-PHOSPHATIDYLTRANSFERASE-RELATED"/>
    <property type="match status" value="1"/>
</dbReference>
<dbReference type="GO" id="GO:0016020">
    <property type="term" value="C:membrane"/>
    <property type="evidence" value="ECO:0007669"/>
    <property type="project" value="InterPro"/>
</dbReference>
<feature type="transmembrane region" description="Helical" evidence="16">
    <location>
        <begin position="218"/>
        <end position="235"/>
    </location>
</feature>
<gene>
    <name evidence="17" type="ORF">DTO96_102267</name>
</gene>
<evidence type="ECO:0000256" key="3">
    <source>
        <dbReference type="ARBA" id="ARBA00010441"/>
    </source>
</evidence>
<evidence type="ECO:0000256" key="9">
    <source>
        <dbReference type="ARBA" id="ARBA00022989"/>
    </source>
</evidence>
<dbReference type="RefSeq" id="WP_225972501.1">
    <property type="nucleotide sequence ID" value="NZ_CP031124.1"/>
</dbReference>
<dbReference type="Pfam" id="PF01066">
    <property type="entry name" value="CDP-OH_P_transf"/>
    <property type="match status" value="1"/>
</dbReference>
<accession>A0A345DDS4</accession>
<dbReference type="PROSITE" id="PS00379">
    <property type="entry name" value="CDP_ALCOHOL_P_TRANSF"/>
    <property type="match status" value="1"/>
</dbReference>
<keyword evidence="9 16" id="KW-1133">Transmembrane helix</keyword>
<dbReference type="InterPro" id="IPR048254">
    <property type="entry name" value="CDP_ALCOHOL_P_TRANSF_CS"/>
</dbReference>
<dbReference type="InterPro" id="IPR050324">
    <property type="entry name" value="CDP-alcohol_PTase-I"/>
</dbReference>
<evidence type="ECO:0000256" key="6">
    <source>
        <dbReference type="ARBA" id="ARBA00022516"/>
    </source>
</evidence>
<dbReference type="Gene3D" id="1.20.120.1760">
    <property type="match status" value="1"/>
</dbReference>
<evidence type="ECO:0000256" key="11">
    <source>
        <dbReference type="ARBA" id="ARBA00023136"/>
    </source>
</evidence>
<feature type="transmembrane region" description="Helical" evidence="16">
    <location>
        <begin position="241"/>
        <end position="258"/>
    </location>
</feature>
<sequence length="265" mass="29122">MDQREKPSHLRVVSEDDDVQDPIVRAHRHKSIYLLPNAFTTAALFCAFFAIIKAMNGEFSDAAIAIFCSMVLDGMDGRVARLTNTQSAFGEQYDSLADMVSFGVAPALIVYEWQLKGLGLGRLGLIVAFIYCVCAALRLARFNANIGVVDKRYFQGLPSPSAAALVAGFVWLVSEERVFIEGAYLPYCALAITLFAGISMITNLPYYSGKAMDIRHSVTFPKLLLFVGIMLAVTMKPSLMLFALFVAYALSGYVLGAMHKLHRQP</sequence>
<dbReference type="InterPro" id="IPR043130">
    <property type="entry name" value="CDP-OH_PTrfase_TM_dom"/>
</dbReference>
<comment type="similarity">
    <text evidence="3 15">Belongs to the CDP-alcohol phosphatidyltransferase class-I family.</text>
</comment>
<evidence type="ECO:0000313" key="18">
    <source>
        <dbReference type="Proteomes" id="UP000252182"/>
    </source>
</evidence>
<keyword evidence="12" id="KW-0594">Phospholipid biosynthesis</keyword>
<keyword evidence="8 16" id="KW-0812">Transmembrane</keyword>
<keyword evidence="13" id="KW-1208">Phospholipid metabolism</keyword>
<evidence type="ECO:0000256" key="16">
    <source>
        <dbReference type="SAM" id="Phobius"/>
    </source>
</evidence>
<keyword evidence="10" id="KW-0443">Lipid metabolism</keyword>
<keyword evidence="18" id="KW-1185">Reference proteome</keyword>
<dbReference type="EC" id="2.7.8.8" evidence="4"/>
<feature type="transmembrane region" description="Helical" evidence="16">
    <location>
        <begin position="32"/>
        <end position="52"/>
    </location>
</feature>
<evidence type="ECO:0000313" key="17">
    <source>
        <dbReference type="EMBL" id="AXF86512.1"/>
    </source>
</evidence>
<evidence type="ECO:0000256" key="13">
    <source>
        <dbReference type="ARBA" id="ARBA00023264"/>
    </source>
</evidence>
<comment type="catalytic activity">
    <reaction evidence="1">
        <text>a CDP-1,2-diacyl-sn-glycerol + L-serine = a 1,2-diacyl-sn-glycero-3-phospho-L-serine + CMP + H(+)</text>
        <dbReference type="Rhea" id="RHEA:16913"/>
        <dbReference type="ChEBI" id="CHEBI:15378"/>
        <dbReference type="ChEBI" id="CHEBI:33384"/>
        <dbReference type="ChEBI" id="CHEBI:57262"/>
        <dbReference type="ChEBI" id="CHEBI:58332"/>
        <dbReference type="ChEBI" id="CHEBI:60377"/>
        <dbReference type="EC" id="2.7.8.8"/>
    </reaction>
</comment>
<dbReference type="GO" id="GO:0012505">
    <property type="term" value="C:endomembrane system"/>
    <property type="evidence" value="ECO:0007669"/>
    <property type="project" value="UniProtKB-SubCell"/>
</dbReference>
<keyword evidence="7 15" id="KW-0808">Transferase</keyword>
<dbReference type="GO" id="GO:0003882">
    <property type="term" value="F:CDP-diacylglycerol-serine O-phosphatidyltransferase activity"/>
    <property type="evidence" value="ECO:0007669"/>
    <property type="project" value="UniProtKB-EC"/>
</dbReference>
<evidence type="ECO:0000256" key="12">
    <source>
        <dbReference type="ARBA" id="ARBA00023209"/>
    </source>
</evidence>
<evidence type="ECO:0000256" key="2">
    <source>
        <dbReference type="ARBA" id="ARBA00004127"/>
    </source>
</evidence>
<organism evidence="17 18">
    <name type="scientific">Ephemeroptericola cinctiostellae</name>
    <dbReference type="NCBI Taxonomy" id="2268024"/>
    <lineage>
        <taxon>Bacteria</taxon>
        <taxon>Pseudomonadati</taxon>
        <taxon>Pseudomonadota</taxon>
        <taxon>Betaproteobacteria</taxon>
        <taxon>Burkholderiales</taxon>
        <taxon>Burkholderiaceae</taxon>
        <taxon>Ephemeroptericola</taxon>
    </lineage>
</organism>
<dbReference type="InterPro" id="IPR000462">
    <property type="entry name" value="CDP-OH_P_trans"/>
</dbReference>
<keyword evidence="6" id="KW-0444">Lipid biosynthesis</keyword>
<evidence type="ECO:0000256" key="14">
    <source>
        <dbReference type="ARBA" id="ARBA00032361"/>
    </source>
</evidence>
<dbReference type="AlphaFoldDB" id="A0A345DDS4"/>
<feature type="transmembrane region" description="Helical" evidence="16">
    <location>
        <begin position="152"/>
        <end position="172"/>
    </location>
</feature>
<proteinExistence type="inferred from homology"/>
<evidence type="ECO:0000256" key="7">
    <source>
        <dbReference type="ARBA" id="ARBA00022679"/>
    </source>
</evidence>
<dbReference type="NCBIfam" id="TIGR00473">
    <property type="entry name" value="pssA"/>
    <property type="match status" value="1"/>
</dbReference>
<dbReference type="GO" id="GO:0008654">
    <property type="term" value="P:phospholipid biosynthetic process"/>
    <property type="evidence" value="ECO:0007669"/>
    <property type="project" value="UniProtKB-KW"/>
</dbReference>
<name>A0A345DDS4_9BURK</name>
<evidence type="ECO:0000256" key="5">
    <source>
        <dbReference type="ARBA" id="ARBA00017171"/>
    </source>
</evidence>
<evidence type="ECO:0000256" key="4">
    <source>
        <dbReference type="ARBA" id="ARBA00013174"/>
    </source>
</evidence>
<dbReference type="KEGG" id="hyf:DTO96_102267"/>
<protein>
    <recommendedName>
        <fullName evidence="5">CDP-diacylglycerol--serine O-phosphatidyltransferase</fullName>
        <ecNumber evidence="4">2.7.8.8</ecNumber>
    </recommendedName>
    <alternativeName>
        <fullName evidence="14">Phosphatidylserine synthase</fullName>
    </alternativeName>
</protein>
<keyword evidence="11 16" id="KW-0472">Membrane</keyword>
<dbReference type="InterPro" id="IPR004533">
    <property type="entry name" value="CDP-diaglyc--ser_O-PTrfase"/>
</dbReference>
<feature type="transmembrane region" description="Helical" evidence="16">
    <location>
        <begin position="120"/>
        <end position="140"/>
    </location>
</feature>
<evidence type="ECO:0000256" key="15">
    <source>
        <dbReference type="RuleBase" id="RU003750"/>
    </source>
</evidence>
<evidence type="ECO:0000256" key="1">
    <source>
        <dbReference type="ARBA" id="ARBA00000287"/>
    </source>
</evidence>
<feature type="transmembrane region" description="Helical" evidence="16">
    <location>
        <begin position="184"/>
        <end position="206"/>
    </location>
</feature>
<comment type="subcellular location">
    <subcellularLocation>
        <location evidence="2">Endomembrane system</location>
        <topology evidence="2">Multi-pass membrane protein</topology>
    </subcellularLocation>
</comment>
<evidence type="ECO:0000256" key="10">
    <source>
        <dbReference type="ARBA" id="ARBA00023098"/>
    </source>
</evidence>